<protein>
    <recommendedName>
        <fullName evidence="4">Lipoprotein</fullName>
    </recommendedName>
</protein>
<feature type="chain" id="PRO_5029835797" description="Lipoprotein" evidence="1">
    <location>
        <begin position="22"/>
        <end position="244"/>
    </location>
</feature>
<accession>A0A7M1KEC7</accession>
<evidence type="ECO:0000313" key="2">
    <source>
        <dbReference type="EMBL" id="QOQ74625.1"/>
    </source>
</evidence>
<organism evidence="2 3">
    <name type="scientific">Pseudomonas poae</name>
    <dbReference type="NCBI Taxonomy" id="200451"/>
    <lineage>
        <taxon>Bacteria</taxon>
        <taxon>Pseudomonadati</taxon>
        <taxon>Pseudomonadota</taxon>
        <taxon>Gammaproteobacteria</taxon>
        <taxon>Pseudomonadales</taxon>
        <taxon>Pseudomonadaceae</taxon>
        <taxon>Pseudomonas</taxon>
    </lineage>
</organism>
<evidence type="ECO:0000256" key="1">
    <source>
        <dbReference type="SAM" id="SignalP"/>
    </source>
</evidence>
<dbReference type="RefSeq" id="WP_197626364.1">
    <property type="nucleotide sequence ID" value="NZ_CP063073.1"/>
</dbReference>
<evidence type="ECO:0008006" key="4">
    <source>
        <dbReference type="Google" id="ProtNLM"/>
    </source>
</evidence>
<gene>
    <name evidence="2" type="ORF">IMF22_24605</name>
</gene>
<dbReference type="EMBL" id="CP063073">
    <property type="protein sequence ID" value="QOQ74625.1"/>
    <property type="molecule type" value="Genomic_DNA"/>
</dbReference>
<reference evidence="2 3" key="1">
    <citation type="submission" date="2020-10" db="EMBL/GenBank/DDBJ databases">
        <title>High quality whole genome sequence of Pseudomonas poae PMA22.</title>
        <authorList>
            <person name="Hernandez J.G."/>
            <person name="Rodriguez P."/>
            <person name="Cuevas C."/>
            <person name="de la Calle F."/>
            <person name="Galan B."/>
            <person name="Garcia J.L."/>
        </authorList>
    </citation>
    <scope>NUCLEOTIDE SEQUENCE [LARGE SCALE GENOMIC DNA]</scope>
    <source>
        <strain evidence="2 3">PMA22</strain>
    </source>
</reference>
<sequence length="244" mass="26162">MHKLLLLSLALLGGCAQTTQPADISGLWINQAAIDTAAQGRPLLRSLSANGMNLEWNIDTQTGKAQLNNGFEVGDGQLLQTAPGIWTVDYNGHGTDELRLNGKQLIQQASKTYPSQVFERPTQPAVVGGQWAATFRQALYSAYMGGQWKIIEGQGAGNLVAFRADGSVSGLGDNSRYDLCLAGDCTSQGAGNDIIYLGSSDAGDSWIFVRSGKQLEILEAINLSKADEIPLLTPGPRQWLLEKQ</sequence>
<name>A0A7M1KEC7_9PSED</name>
<keyword evidence="1" id="KW-0732">Signal</keyword>
<proteinExistence type="predicted"/>
<dbReference type="PROSITE" id="PS51257">
    <property type="entry name" value="PROKAR_LIPOPROTEIN"/>
    <property type="match status" value="1"/>
</dbReference>
<evidence type="ECO:0000313" key="3">
    <source>
        <dbReference type="Proteomes" id="UP000594923"/>
    </source>
</evidence>
<dbReference type="AlphaFoldDB" id="A0A7M1KEC7"/>
<dbReference type="Proteomes" id="UP000594923">
    <property type="component" value="Chromosome"/>
</dbReference>
<feature type="signal peptide" evidence="1">
    <location>
        <begin position="1"/>
        <end position="21"/>
    </location>
</feature>